<feature type="region of interest" description="Disordered" evidence="1">
    <location>
        <begin position="1"/>
        <end position="134"/>
    </location>
</feature>
<gene>
    <name evidence="2" type="ORF">U9M48_037442</name>
</gene>
<dbReference type="AlphaFoldDB" id="A0AAQ3UFL9"/>
<accession>A0AAQ3UFL9</accession>
<dbReference type="EMBL" id="CP144752">
    <property type="protein sequence ID" value="WVZ91245.1"/>
    <property type="molecule type" value="Genomic_DNA"/>
</dbReference>
<evidence type="ECO:0000313" key="3">
    <source>
        <dbReference type="Proteomes" id="UP001341281"/>
    </source>
</evidence>
<name>A0AAQ3UFL9_PASNO</name>
<keyword evidence="3" id="KW-1185">Reference proteome</keyword>
<reference evidence="2 3" key="1">
    <citation type="submission" date="2024-02" db="EMBL/GenBank/DDBJ databases">
        <title>High-quality chromosome-scale genome assembly of Pensacola bahiagrass (Paspalum notatum Flugge var. saurae).</title>
        <authorList>
            <person name="Vega J.M."/>
            <person name="Podio M."/>
            <person name="Orjuela J."/>
            <person name="Siena L.A."/>
            <person name="Pessino S.C."/>
            <person name="Combes M.C."/>
            <person name="Mariac C."/>
            <person name="Albertini E."/>
            <person name="Pupilli F."/>
            <person name="Ortiz J.P.A."/>
            <person name="Leblanc O."/>
        </authorList>
    </citation>
    <scope>NUCLEOTIDE SEQUENCE [LARGE SCALE GENOMIC DNA]</scope>
    <source>
        <strain evidence="2">R1</strain>
        <tissue evidence="2">Leaf</tissue>
    </source>
</reference>
<feature type="compositionally biased region" description="Low complexity" evidence="1">
    <location>
        <begin position="1"/>
        <end position="14"/>
    </location>
</feature>
<feature type="compositionally biased region" description="Pro residues" evidence="1">
    <location>
        <begin position="72"/>
        <end position="85"/>
    </location>
</feature>
<sequence>MLVAHAAGAARRPSSTPPPGTGPAGGALAARPHYPRSATATRAVAAVGPPSNPAPLPTAAASTTTCGHRRPLCPPPAPPPRPPPTAGLCEREEEDISHATAHQPSCSPNCGWARPGTRTKLTWEGGVEGLDRST</sequence>
<evidence type="ECO:0000313" key="2">
    <source>
        <dbReference type="EMBL" id="WVZ91245.1"/>
    </source>
</evidence>
<protein>
    <submittedName>
        <fullName evidence="2">Uncharacterized protein</fullName>
    </submittedName>
</protein>
<evidence type="ECO:0000256" key="1">
    <source>
        <dbReference type="SAM" id="MobiDB-lite"/>
    </source>
</evidence>
<proteinExistence type="predicted"/>
<dbReference type="Proteomes" id="UP001341281">
    <property type="component" value="Chromosome 08"/>
</dbReference>
<organism evidence="2 3">
    <name type="scientific">Paspalum notatum var. saurae</name>
    <dbReference type="NCBI Taxonomy" id="547442"/>
    <lineage>
        <taxon>Eukaryota</taxon>
        <taxon>Viridiplantae</taxon>
        <taxon>Streptophyta</taxon>
        <taxon>Embryophyta</taxon>
        <taxon>Tracheophyta</taxon>
        <taxon>Spermatophyta</taxon>
        <taxon>Magnoliopsida</taxon>
        <taxon>Liliopsida</taxon>
        <taxon>Poales</taxon>
        <taxon>Poaceae</taxon>
        <taxon>PACMAD clade</taxon>
        <taxon>Panicoideae</taxon>
        <taxon>Andropogonodae</taxon>
        <taxon>Paspaleae</taxon>
        <taxon>Paspalinae</taxon>
        <taxon>Paspalum</taxon>
    </lineage>
</organism>
<feature type="compositionally biased region" description="Low complexity" evidence="1">
    <location>
        <begin position="26"/>
        <end position="49"/>
    </location>
</feature>